<dbReference type="GO" id="GO:0003677">
    <property type="term" value="F:DNA binding"/>
    <property type="evidence" value="ECO:0007669"/>
    <property type="project" value="UniProtKB-KW"/>
</dbReference>
<proteinExistence type="inferred from homology"/>
<evidence type="ECO:0000256" key="7">
    <source>
        <dbReference type="ARBA" id="ARBA00024343"/>
    </source>
</evidence>
<dbReference type="Pfam" id="PF00847">
    <property type="entry name" value="AP2"/>
    <property type="match status" value="1"/>
</dbReference>
<feature type="domain" description="AP2/ERF" evidence="9">
    <location>
        <begin position="1"/>
        <end position="57"/>
    </location>
</feature>
<comment type="subcellular location">
    <subcellularLocation>
        <location evidence="1">Nucleus</location>
    </subcellularLocation>
</comment>
<keyword evidence="11" id="KW-1185">Reference proteome</keyword>
<dbReference type="EMBL" id="CM035410">
    <property type="protein sequence ID" value="KAH7436749.1"/>
    <property type="molecule type" value="Genomic_DNA"/>
</dbReference>
<evidence type="ECO:0000256" key="3">
    <source>
        <dbReference type="ARBA" id="ARBA00023125"/>
    </source>
</evidence>
<feature type="non-terminal residue" evidence="10">
    <location>
        <position position="1"/>
    </location>
</feature>
<dbReference type="Proteomes" id="UP000825935">
    <property type="component" value="Chromosome 5"/>
</dbReference>
<gene>
    <name evidence="10" type="ORF">KP509_05G034300</name>
</gene>
<keyword evidence="6" id="KW-0539">Nucleus</keyword>
<sequence>IRGIRRRAWGKWVAEIREPRKRSRLWLGSYFTAEAAARAFDVAAYCLRGPSARMNMPESLPQALKKLPSGSMADHSDKNSSADFLSVSTGPCLSERSKGNCTVTTGMQNSSFSRSSTVKGPRKRQRSGSHGVQSGCLNMGCCLSQESNLQLASEGLDGNGSCSFSAGASEEKRKTFTKPPPISIASISSSSSTMANASSTKAPAVVVLENNRMSYDRMQNFFGGPTDHADEFKWILISPNPTIEQIAEAMLLSPPETSVSALPQELRPCLVAYSDEEDHRFCDSVLWNFCK</sequence>
<keyword evidence="2" id="KW-0805">Transcription regulation</keyword>
<dbReference type="PRINTS" id="PR00367">
    <property type="entry name" value="ETHRSPELEMNT"/>
</dbReference>
<dbReference type="GO" id="GO:0003700">
    <property type="term" value="F:DNA-binding transcription factor activity"/>
    <property type="evidence" value="ECO:0007669"/>
    <property type="project" value="InterPro"/>
</dbReference>
<feature type="compositionally biased region" description="Polar residues" evidence="8">
    <location>
        <begin position="103"/>
        <end position="118"/>
    </location>
</feature>
<keyword evidence="4" id="KW-0010">Activator</keyword>
<keyword evidence="5" id="KW-0804">Transcription</keyword>
<dbReference type="AlphaFoldDB" id="A0A8T2UXF6"/>
<dbReference type="InterPro" id="IPR036955">
    <property type="entry name" value="AP2/ERF_dom_sf"/>
</dbReference>
<evidence type="ECO:0000256" key="8">
    <source>
        <dbReference type="SAM" id="MobiDB-lite"/>
    </source>
</evidence>
<feature type="region of interest" description="Disordered" evidence="8">
    <location>
        <begin position="103"/>
        <end position="132"/>
    </location>
</feature>
<dbReference type="PANTHER" id="PTHR31985:SF273">
    <property type="entry name" value="ETHYLENE-RESPONSIVE TRANSCRIPTION FACTOR ERF017"/>
    <property type="match status" value="1"/>
</dbReference>
<comment type="caution">
    <text evidence="10">The sequence shown here is derived from an EMBL/GenBank/DDBJ whole genome shotgun (WGS) entry which is preliminary data.</text>
</comment>
<comment type="similarity">
    <text evidence="7">Belongs to the AP2/ERF transcription factor family. ERF subfamily.</text>
</comment>
<protein>
    <recommendedName>
        <fullName evidence="9">AP2/ERF domain-containing protein</fullName>
    </recommendedName>
</protein>
<evidence type="ECO:0000256" key="6">
    <source>
        <dbReference type="ARBA" id="ARBA00023242"/>
    </source>
</evidence>
<evidence type="ECO:0000256" key="1">
    <source>
        <dbReference type="ARBA" id="ARBA00004123"/>
    </source>
</evidence>
<dbReference type="OrthoDB" id="550883at2759"/>
<dbReference type="InterPro" id="IPR051032">
    <property type="entry name" value="AP2/ERF_TF_ERF_subfamily"/>
</dbReference>
<dbReference type="InterPro" id="IPR016177">
    <property type="entry name" value="DNA-bd_dom_sf"/>
</dbReference>
<dbReference type="PROSITE" id="PS51032">
    <property type="entry name" value="AP2_ERF"/>
    <property type="match status" value="1"/>
</dbReference>
<dbReference type="SUPFAM" id="SSF54171">
    <property type="entry name" value="DNA-binding domain"/>
    <property type="match status" value="1"/>
</dbReference>
<dbReference type="CDD" id="cd00018">
    <property type="entry name" value="AP2"/>
    <property type="match status" value="1"/>
</dbReference>
<dbReference type="GO" id="GO:0005634">
    <property type="term" value="C:nucleus"/>
    <property type="evidence" value="ECO:0007669"/>
    <property type="project" value="UniProtKB-SubCell"/>
</dbReference>
<reference evidence="10" key="1">
    <citation type="submission" date="2021-08" db="EMBL/GenBank/DDBJ databases">
        <title>WGS assembly of Ceratopteris richardii.</title>
        <authorList>
            <person name="Marchant D.B."/>
            <person name="Chen G."/>
            <person name="Jenkins J."/>
            <person name="Shu S."/>
            <person name="Leebens-Mack J."/>
            <person name="Grimwood J."/>
            <person name="Schmutz J."/>
            <person name="Soltis P."/>
            <person name="Soltis D."/>
            <person name="Chen Z.-H."/>
        </authorList>
    </citation>
    <scope>NUCLEOTIDE SEQUENCE</scope>
    <source>
        <strain evidence="10">Whitten #5841</strain>
        <tissue evidence="10">Leaf</tissue>
    </source>
</reference>
<dbReference type="Gene3D" id="3.30.730.10">
    <property type="entry name" value="AP2/ERF domain"/>
    <property type="match status" value="1"/>
</dbReference>
<evidence type="ECO:0000256" key="2">
    <source>
        <dbReference type="ARBA" id="ARBA00023015"/>
    </source>
</evidence>
<dbReference type="InterPro" id="IPR001471">
    <property type="entry name" value="AP2/ERF_dom"/>
</dbReference>
<evidence type="ECO:0000313" key="11">
    <source>
        <dbReference type="Proteomes" id="UP000825935"/>
    </source>
</evidence>
<evidence type="ECO:0000256" key="5">
    <source>
        <dbReference type="ARBA" id="ARBA00023163"/>
    </source>
</evidence>
<evidence type="ECO:0000256" key="4">
    <source>
        <dbReference type="ARBA" id="ARBA00023159"/>
    </source>
</evidence>
<organism evidence="10 11">
    <name type="scientific">Ceratopteris richardii</name>
    <name type="common">Triangle waterfern</name>
    <dbReference type="NCBI Taxonomy" id="49495"/>
    <lineage>
        <taxon>Eukaryota</taxon>
        <taxon>Viridiplantae</taxon>
        <taxon>Streptophyta</taxon>
        <taxon>Embryophyta</taxon>
        <taxon>Tracheophyta</taxon>
        <taxon>Polypodiopsida</taxon>
        <taxon>Polypodiidae</taxon>
        <taxon>Polypodiales</taxon>
        <taxon>Pteridineae</taxon>
        <taxon>Pteridaceae</taxon>
        <taxon>Parkerioideae</taxon>
        <taxon>Ceratopteris</taxon>
    </lineage>
</organism>
<dbReference type="FunFam" id="3.30.730.10:FF:000001">
    <property type="entry name" value="Ethylene-responsive transcription factor 2"/>
    <property type="match status" value="1"/>
</dbReference>
<evidence type="ECO:0000313" key="10">
    <source>
        <dbReference type="EMBL" id="KAH7436749.1"/>
    </source>
</evidence>
<keyword evidence="3" id="KW-0238">DNA-binding</keyword>
<evidence type="ECO:0000259" key="9">
    <source>
        <dbReference type="PROSITE" id="PS51032"/>
    </source>
</evidence>
<dbReference type="PANTHER" id="PTHR31985">
    <property type="entry name" value="ETHYLENE-RESPONSIVE TRANSCRIPTION FACTOR ERF042-RELATED"/>
    <property type="match status" value="1"/>
</dbReference>
<name>A0A8T2UXF6_CERRI</name>
<accession>A0A8T2UXF6</accession>
<dbReference type="SMART" id="SM00380">
    <property type="entry name" value="AP2"/>
    <property type="match status" value="1"/>
</dbReference>